<evidence type="ECO:0000256" key="1">
    <source>
        <dbReference type="SAM" id="MobiDB-lite"/>
    </source>
</evidence>
<dbReference type="CDD" id="cd00167">
    <property type="entry name" value="SANT"/>
    <property type="match status" value="1"/>
</dbReference>
<dbReference type="InterPro" id="IPR001005">
    <property type="entry name" value="SANT/Myb"/>
</dbReference>
<gene>
    <name evidence="3" type="ORF">P3X46_029698</name>
</gene>
<protein>
    <recommendedName>
        <fullName evidence="2">Myb-like domain-containing protein</fullName>
    </recommendedName>
</protein>
<organism evidence="3 4">
    <name type="scientific">Hevea brasiliensis</name>
    <name type="common">Para rubber tree</name>
    <name type="synonym">Siphonia brasiliensis</name>
    <dbReference type="NCBI Taxonomy" id="3981"/>
    <lineage>
        <taxon>Eukaryota</taxon>
        <taxon>Viridiplantae</taxon>
        <taxon>Streptophyta</taxon>
        <taxon>Embryophyta</taxon>
        <taxon>Tracheophyta</taxon>
        <taxon>Spermatophyta</taxon>
        <taxon>Magnoliopsida</taxon>
        <taxon>eudicotyledons</taxon>
        <taxon>Gunneridae</taxon>
        <taxon>Pentapetalae</taxon>
        <taxon>rosids</taxon>
        <taxon>fabids</taxon>
        <taxon>Malpighiales</taxon>
        <taxon>Euphorbiaceae</taxon>
        <taxon>Crotonoideae</taxon>
        <taxon>Micrandreae</taxon>
        <taxon>Hevea</taxon>
    </lineage>
</organism>
<comment type="caution">
    <text evidence="3">The sequence shown here is derived from an EMBL/GenBank/DDBJ whole genome shotgun (WGS) entry which is preliminary data.</text>
</comment>
<dbReference type="PANTHER" id="PTHR46872">
    <property type="entry name" value="DNA BINDING PROTEIN"/>
    <property type="match status" value="1"/>
</dbReference>
<name>A0ABQ9KT11_HEVBR</name>
<sequence>MIHKRPFVDDDSYEVACKHPRHLEHIEQFAPIAPPNDSRQKAVISDGNDSLCNCQDVGSSANDLVTVVSNDPNNLESGPSGYLPHFFWINNGILEADNLSVFPEYFDHGHQLRALMQPDEVFSSLDYPFRKPVSIGPGHQAFVPEWEGPNTSSNKLDKSNPQVVLASSSSPSVIVDDGYEERLIGICVIPMPDLEASVTHYCGGTRTDCSCLDLGSIGCVKQHIVEARQKLRESLGEEIFEGLGFYDMGEDVANKWTEEEEQVFHNVVLSNPPSLGRNFWDHLAAAFPSRTKGELFNYYFNVFMLRRRSEQNRFDPLNIDSDNDEWQRNEAGMAEEDEDSGVESLNGQDGIAYYQEGHAENCNEPIEDDDEIGASRESAAADDVQRVATDEEYEGDLDDISEAHVGISTDDCGGDVGFKLFRGISCNKGNDFDIEDGSCTSYECQRDNVDSCGPLDIVNDGRHSGQV</sequence>
<dbReference type="PANTHER" id="PTHR46872:SF4">
    <property type="entry name" value="MYB-LIKE DOMAIN-CONTAINING PROTEIN"/>
    <property type="match status" value="1"/>
</dbReference>
<evidence type="ECO:0000259" key="2">
    <source>
        <dbReference type="PROSITE" id="PS50090"/>
    </source>
</evidence>
<feature type="compositionally biased region" description="Polar residues" evidence="1">
    <location>
        <begin position="149"/>
        <end position="160"/>
    </location>
</feature>
<evidence type="ECO:0000313" key="4">
    <source>
        <dbReference type="Proteomes" id="UP001174677"/>
    </source>
</evidence>
<dbReference type="Gene3D" id="1.10.10.60">
    <property type="entry name" value="Homeodomain-like"/>
    <property type="match status" value="1"/>
</dbReference>
<feature type="domain" description="Myb-like" evidence="2">
    <location>
        <begin position="254"/>
        <end position="303"/>
    </location>
</feature>
<dbReference type="SUPFAM" id="SSF46689">
    <property type="entry name" value="Homeodomain-like"/>
    <property type="match status" value="1"/>
</dbReference>
<evidence type="ECO:0000313" key="3">
    <source>
        <dbReference type="EMBL" id="KAJ9147548.1"/>
    </source>
</evidence>
<feature type="region of interest" description="Disordered" evidence="1">
    <location>
        <begin position="140"/>
        <end position="160"/>
    </location>
</feature>
<proteinExistence type="predicted"/>
<keyword evidence="4" id="KW-1185">Reference proteome</keyword>
<dbReference type="EMBL" id="JARPOI010000016">
    <property type="protein sequence ID" value="KAJ9147548.1"/>
    <property type="molecule type" value="Genomic_DNA"/>
</dbReference>
<accession>A0ABQ9KT11</accession>
<reference evidence="3" key="1">
    <citation type="journal article" date="2023" name="Plant Biotechnol. J.">
        <title>Chromosome-level wild Hevea brasiliensis genome provides new tools for genomic-assisted breeding and valuable loci to elevate rubber yield.</title>
        <authorList>
            <person name="Cheng H."/>
            <person name="Song X."/>
            <person name="Hu Y."/>
            <person name="Wu T."/>
            <person name="Yang Q."/>
            <person name="An Z."/>
            <person name="Feng S."/>
            <person name="Deng Z."/>
            <person name="Wu W."/>
            <person name="Zeng X."/>
            <person name="Tu M."/>
            <person name="Wang X."/>
            <person name="Huang H."/>
        </authorList>
    </citation>
    <scope>NUCLEOTIDE SEQUENCE</scope>
    <source>
        <strain evidence="3">MT/VB/25A 57/8</strain>
    </source>
</reference>
<dbReference type="InterPro" id="IPR009057">
    <property type="entry name" value="Homeodomain-like_sf"/>
</dbReference>
<dbReference type="PROSITE" id="PS50090">
    <property type="entry name" value="MYB_LIKE"/>
    <property type="match status" value="1"/>
</dbReference>
<dbReference type="Proteomes" id="UP001174677">
    <property type="component" value="Chromosome 16"/>
</dbReference>